<accession>A0A6L6Q276</accession>
<keyword evidence="3" id="KW-1185">Reference proteome</keyword>
<gene>
    <name evidence="2" type="ORF">GM668_15630</name>
</gene>
<feature type="chain" id="PRO_5027013576" description="Fibronectin" evidence="1">
    <location>
        <begin position="22"/>
        <end position="311"/>
    </location>
</feature>
<protein>
    <recommendedName>
        <fullName evidence="4">Fibronectin</fullName>
    </recommendedName>
</protein>
<evidence type="ECO:0008006" key="4">
    <source>
        <dbReference type="Google" id="ProtNLM"/>
    </source>
</evidence>
<dbReference type="AlphaFoldDB" id="A0A6L6Q276"/>
<feature type="signal peptide" evidence="1">
    <location>
        <begin position="1"/>
        <end position="21"/>
    </location>
</feature>
<dbReference type="GO" id="GO:0005975">
    <property type="term" value="P:carbohydrate metabolic process"/>
    <property type="evidence" value="ECO:0007669"/>
    <property type="project" value="InterPro"/>
</dbReference>
<organism evidence="2 3">
    <name type="scientific">Pseudoduganella ginsengisoli</name>
    <dbReference type="NCBI Taxonomy" id="1462440"/>
    <lineage>
        <taxon>Bacteria</taxon>
        <taxon>Pseudomonadati</taxon>
        <taxon>Pseudomonadota</taxon>
        <taxon>Betaproteobacteria</taxon>
        <taxon>Burkholderiales</taxon>
        <taxon>Oxalobacteraceae</taxon>
        <taxon>Telluria group</taxon>
        <taxon>Pseudoduganella</taxon>
    </lineage>
</organism>
<evidence type="ECO:0000313" key="3">
    <source>
        <dbReference type="Proteomes" id="UP000484015"/>
    </source>
</evidence>
<dbReference type="GO" id="GO:0004553">
    <property type="term" value="F:hydrolase activity, hydrolyzing O-glycosyl compounds"/>
    <property type="evidence" value="ECO:0007669"/>
    <property type="project" value="InterPro"/>
</dbReference>
<dbReference type="PROSITE" id="PS01095">
    <property type="entry name" value="GH18_1"/>
    <property type="match status" value="1"/>
</dbReference>
<sequence length="311" mass="35312">MRALAAIWLLALLALAGPVRACAPVLERAIWTWEPESYAMLQSEAEADAAIAFLHAKGIQVVYLYADAYQGRNLIVEQPQLYRRLIKRFRKADIYTYALLGSAYLHTERYVLPSHRKEALAMVQRIFDYNARAAQEERFDGVNLDIEPHVLPQWGSQRQALLTGFLDLSRDIMAAKRQSGQAMSVGPAIPFWLDGIPLEWQGKRKPASEHVQDIYDYVALMDYRDHALGPDGIVSHGADEIAYAKAIGRTVWLGVETLPNDLKKVSFEHLREADMERELALAKRSFEDNSAFGGFVIHHYGQYQRWLKGVK</sequence>
<evidence type="ECO:0000313" key="2">
    <source>
        <dbReference type="EMBL" id="MTW03514.1"/>
    </source>
</evidence>
<reference evidence="2 3" key="1">
    <citation type="submission" date="2019-11" db="EMBL/GenBank/DDBJ databases">
        <title>Type strains purchased from KCTC, JCM and DSMZ.</title>
        <authorList>
            <person name="Lu H."/>
        </authorList>
    </citation>
    <scope>NUCLEOTIDE SEQUENCE [LARGE SCALE GENOMIC DNA]</scope>
    <source>
        <strain evidence="2 3">KCTC 42409</strain>
    </source>
</reference>
<dbReference type="RefSeq" id="WP_170305660.1">
    <property type="nucleotide sequence ID" value="NZ_WNLA01000010.1"/>
</dbReference>
<dbReference type="Proteomes" id="UP000484015">
    <property type="component" value="Unassembled WGS sequence"/>
</dbReference>
<dbReference type="InterPro" id="IPR001579">
    <property type="entry name" value="Glyco_hydro_18_chit_AS"/>
</dbReference>
<evidence type="ECO:0000256" key="1">
    <source>
        <dbReference type="SAM" id="SignalP"/>
    </source>
</evidence>
<proteinExistence type="predicted"/>
<dbReference type="EMBL" id="WNLA01000010">
    <property type="protein sequence ID" value="MTW03514.1"/>
    <property type="molecule type" value="Genomic_DNA"/>
</dbReference>
<keyword evidence="1" id="KW-0732">Signal</keyword>
<name>A0A6L6Q276_9BURK</name>
<comment type="caution">
    <text evidence="2">The sequence shown here is derived from an EMBL/GenBank/DDBJ whole genome shotgun (WGS) entry which is preliminary data.</text>
</comment>